<proteinExistence type="predicted"/>
<dbReference type="Proteomes" id="UP000233837">
    <property type="component" value="Unassembled WGS sequence"/>
</dbReference>
<organism evidence="1 2">
    <name type="scientific">Dendrobium catenatum</name>
    <dbReference type="NCBI Taxonomy" id="906689"/>
    <lineage>
        <taxon>Eukaryota</taxon>
        <taxon>Viridiplantae</taxon>
        <taxon>Streptophyta</taxon>
        <taxon>Embryophyta</taxon>
        <taxon>Tracheophyta</taxon>
        <taxon>Spermatophyta</taxon>
        <taxon>Magnoliopsida</taxon>
        <taxon>Liliopsida</taxon>
        <taxon>Asparagales</taxon>
        <taxon>Orchidaceae</taxon>
        <taxon>Epidendroideae</taxon>
        <taxon>Malaxideae</taxon>
        <taxon>Dendrobiinae</taxon>
        <taxon>Dendrobium</taxon>
    </lineage>
</organism>
<evidence type="ECO:0000313" key="1">
    <source>
        <dbReference type="EMBL" id="PKU78278.1"/>
    </source>
</evidence>
<name>A0A2I0WRJ0_9ASPA</name>
<dbReference type="AlphaFoldDB" id="A0A2I0WRJ0"/>
<reference evidence="1 2" key="2">
    <citation type="journal article" date="2017" name="Nature">
        <title>The Apostasia genome and the evolution of orchids.</title>
        <authorList>
            <person name="Zhang G.Q."/>
            <person name="Liu K.W."/>
            <person name="Li Z."/>
            <person name="Lohaus R."/>
            <person name="Hsiao Y.Y."/>
            <person name="Niu S.C."/>
            <person name="Wang J.Y."/>
            <person name="Lin Y.C."/>
            <person name="Xu Q."/>
            <person name="Chen L.J."/>
            <person name="Yoshida K."/>
            <person name="Fujiwara S."/>
            <person name="Wang Z.W."/>
            <person name="Zhang Y.Q."/>
            <person name="Mitsuda N."/>
            <person name="Wang M."/>
            <person name="Liu G.H."/>
            <person name="Pecoraro L."/>
            <person name="Huang H.X."/>
            <person name="Xiao X.J."/>
            <person name="Lin M."/>
            <person name="Wu X.Y."/>
            <person name="Wu W.L."/>
            <person name="Chen Y.Y."/>
            <person name="Chang S.B."/>
            <person name="Sakamoto S."/>
            <person name="Ohme-Takagi M."/>
            <person name="Yagi M."/>
            <person name="Zeng S.J."/>
            <person name="Shen C.Y."/>
            <person name="Yeh C.M."/>
            <person name="Luo Y.B."/>
            <person name="Tsai W.C."/>
            <person name="Van de Peer Y."/>
            <person name="Liu Z.J."/>
        </authorList>
    </citation>
    <scope>NUCLEOTIDE SEQUENCE [LARGE SCALE GENOMIC DNA]</scope>
    <source>
        <tissue evidence="1">The whole plant</tissue>
    </source>
</reference>
<dbReference type="EMBL" id="KZ502459">
    <property type="protein sequence ID" value="PKU78278.1"/>
    <property type="molecule type" value="Genomic_DNA"/>
</dbReference>
<keyword evidence="2" id="KW-1185">Reference proteome</keyword>
<reference evidence="1 2" key="1">
    <citation type="journal article" date="2016" name="Sci. Rep.">
        <title>The Dendrobium catenatum Lindl. genome sequence provides insights into polysaccharide synthase, floral development and adaptive evolution.</title>
        <authorList>
            <person name="Zhang G.Q."/>
            <person name="Xu Q."/>
            <person name="Bian C."/>
            <person name="Tsai W.C."/>
            <person name="Yeh C.M."/>
            <person name="Liu K.W."/>
            <person name="Yoshida K."/>
            <person name="Zhang L.S."/>
            <person name="Chang S.B."/>
            <person name="Chen F."/>
            <person name="Shi Y."/>
            <person name="Su Y.Y."/>
            <person name="Zhang Y.Q."/>
            <person name="Chen L.J."/>
            <person name="Yin Y."/>
            <person name="Lin M."/>
            <person name="Huang H."/>
            <person name="Deng H."/>
            <person name="Wang Z.W."/>
            <person name="Zhu S.L."/>
            <person name="Zhao X."/>
            <person name="Deng C."/>
            <person name="Niu S.C."/>
            <person name="Huang J."/>
            <person name="Wang M."/>
            <person name="Liu G.H."/>
            <person name="Yang H.J."/>
            <person name="Xiao X.J."/>
            <person name="Hsiao Y.Y."/>
            <person name="Wu W.L."/>
            <person name="Chen Y.Y."/>
            <person name="Mitsuda N."/>
            <person name="Ohme-Takagi M."/>
            <person name="Luo Y.B."/>
            <person name="Van de Peer Y."/>
            <person name="Liu Z.J."/>
        </authorList>
    </citation>
    <scope>NUCLEOTIDE SEQUENCE [LARGE SCALE GENOMIC DNA]</scope>
    <source>
        <tissue evidence="1">The whole plant</tissue>
    </source>
</reference>
<protein>
    <submittedName>
        <fullName evidence="1">Uncharacterized protein</fullName>
    </submittedName>
</protein>
<sequence>MSDESSTCEDEQMLNCYFDKDLKENYGLRGDCTDCRITKELMRDNKECFLKQLEWKEEDFDIKEKD</sequence>
<accession>A0A2I0WRJ0</accession>
<evidence type="ECO:0000313" key="2">
    <source>
        <dbReference type="Proteomes" id="UP000233837"/>
    </source>
</evidence>
<gene>
    <name evidence="1" type="ORF">MA16_Dca027055</name>
</gene>